<evidence type="ECO:0000256" key="2">
    <source>
        <dbReference type="SAM" id="SignalP"/>
    </source>
</evidence>
<name>A0A411PFC7_9GAMM</name>
<keyword evidence="5" id="KW-1185">Reference proteome</keyword>
<sequence length="204" mass="22082">MKSFSKLLIAALIISPGVSYADIFVAPFGGYSFGTSDLDVVDNDGNVTSTLKLKESNNYGVMLGTTTNHPGNMYFLYSRQNSEIATFSQTPSPVNKVDVSYYHLGGTLFLGRDAFKPYVTASAGATQLSPDQGFSNETRFSMAIGGGLTYDLTDNFSVFAEVKGFATLFNSSSTLFCDSTRCAWNIKGNVMWQSQANAGVSFRF</sequence>
<organism evidence="4 5">
    <name type="scientific">Shewanella maritima</name>
    <dbReference type="NCBI Taxonomy" id="2520507"/>
    <lineage>
        <taxon>Bacteria</taxon>
        <taxon>Pseudomonadati</taxon>
        <taxon>Pseudomonadota</taxon>
        <taxon>Gammaproteobacteria</taxon>
        <taxon>Alteromonadales</taxon>
        <taxon>Shewanellaceae</taxon>
        <taxon>Shewanella</taxon>
    </lineage>
</organism>
<feature type="domain" description="Outer membrane protein beta-barrel" evidence="3">
    <location>
        <begin position="30"/>
        <end position="204"/>
    </location>
</feature>
<evidence type="ECO:0000313" key="5">
    <source>
        <dbReference type="Proteomes" id="UP000291106"/>
    </source>
</evidence>
<dbReference type="OrthoDB" id="5591863at2"/>
<feature type="chain" id="PRO_5019455952" evidence="2">
    <location>
        <begin position="22"/>
        <end position="204"/>
    </location>
</feature>
<reference evidence="4 5" key="1">
    <citation type="submission" date="2019-02" db="EMBL/GenBank/DDBJ databases">
        <title>Shewanella sp. D4-2 isolated from Dokdo Island.</title>
        <authorList>
            <person name="Baek K."/>
        </authorList>
    </citation>
    <scope>NUCLEOTIDE SEQUENCE [LARGE SCALE GENOMIC DNA]</scope>
    <source>
        <strain evidence="4 5">D4-2</strain>
    </source>
</reference>
<accession>A0A411PFC7</accession>
<dbReference type="EMBL" id="CP036200">
    <property type="protein sequence ID" value="QBF82261.1"/>
    <property type="molecule type" value="Genomic_DNA"/>
</dbReference>
<gene>
    <name evidence="4" type="ORF">EXU30_05760</name>
</gene>
<keyword evidence="1 2" id="KW-0732">Signal</keyword>
<dbReference type="Proteomes" id="UP000291106">
    <property type="component" value="Chromosome"/>
</dbReference>
<dbReference type="AlphaFoldDB" id="A0A411PFC7"/>
<evidence type="ECO:0000313" key="4">
    <source>
        <dbReference type="EMBL" id="QBF82261.1"/>
    </source>
</evidence>
<dbReference type="Pfam" id="PF13505">
    <property type="entry name" value="OMP_b-brl"/>
    <property type="match status" value="1"/>
</dbReference>
<dbReference type="InterPro" id="IPR027385">
    <property type="entry name" value="Beta-barrel_OMP"/>
</dbReference>
<evidence type="ECO:0000256" key="1">
    <source>
        <dbReference type="ARBA" id="ARBA00022729"/>
    </source>
</evidence>
<protein>
    <submittedName>
        <fullName evidence="4">Porin family protein</fullName>
    </submittedName>
</protein>
<dbReference type="KEGG" id="smai:EXU30_05760"/>
<dbReference type="Gene3D" id="2.40.160.20">
    <property type="match status" value="1"/>
</dbReference>
<feature type="signal peptide" evidence="2">
    <location>
        <begin position="1"/>
        <end position="21"/>
    </location>
</feature>
<proteinExistence type="predicted"/>
<evidence type="ECO:0000259" key="3">
    <source>
        <dbReference type="Pfam" id="PF13505"/>
    </source>
</evidence>
<dbReference type="SUPFAM" id="SSF56925">
    <property type="entry name" value="OMPA-like"/>
    <property type="match status" value="1"/>
</dbReference>
<dbReference type="InterPro" id="IPR011250">
    <property type="entry name" value="OMP/PagP_B-barrel"/>
</dbReference>
<dbReference type="RefSeq" id="WP_130598233.1">
    <property type="nucleotide sequence ID" value="NZ_CP036200.1"/>
</dbReference>